<dbReference type="Proteomes" id="UP000054321">
    <property type="component" value="Unassembled WGS sequence"/>
</dbReference>
<accession>A0A0C3H543</accession>
<organism evidence="1 2">
    <name type="scientific">Oidiodendron maius (strain Zn)</name>
    <dbReference type="NCBI Taxonomy" id="913774"/>
    <lineage>
        <taxon>Eukaryota</taxon>
        <taxon>Fungi</taxon>
        <taxon>Dikarya</taxon>
        <taxon>Ascomycota</taxon>
        <taxon>Pezizomycotina</taxon>
        <taxon>Leotiomycetes</taxon>
        <taxon>Leotiomycetes incertae sedis</taxon>
        <taxon>Myxotrichaceae</taxon>
        <taxon>Oidiodendron</taxon>
    </lineage>
</organism>
<dbReference type="AlphaFoldDB" id="A0A0C3H543"/>
<proteinExistence type="predicted"/>
<dbReference type="EMBL" id="KN832880">
    <property type="protein sequence ID" value="KIM98474.1"/>
    <property type="molecule type" value="Genomic_DNA"/>
</dbReference>
<feature type="non-terminal residue" evidence="1">
    <location>
        <position position="183"/>
    </location>
</feature>
<name>A0A0C3H543_OIDMZ</name>
<keyword evidence="2" id="KW-1185">Reference proteome</keyword>
<sequence length="183" mass="19217">MNWWIQVPLLPSASTILGDLGGLLGIVGSLVAINPAFEEGATASSVISGLGGMFSLIGGNIAPSDNDQTDPAAVLGVRIGQVFGNANTAVKDLLSGIMANGDISAIPSQYTDGIYASPIANFFDNGNYLWLMSPEQEEAISTPVTQYMQKNIIGYLLGADNWWILQDAYTLDDCPTISSGTVL</sequence>
<evidence type="ECO:0000313" key="2">
    <source>
        <dbReference type="Proteomes" id="UP000054321"/>
    </source>
</evidence>
<gene>
    <name evidence="1" type="ORF">OIDMADRAFT_20098</name>
</gene>
<reference evidence="1 2" key="1">
    <citation type="submission" date="2014-04" db="EMBL/GenBank/DDBJ databases">
        <authorList>
            <consortium name="DOE Joint Genome Institute"/>
            <person name="Kuo A."/>
            <person name="Martino E."/>
            <person name="Perotto S."/>
            <person name="Kohler A."/>
            <person name="Nagy L.G."/>
            <person name="Floudas D."/>
            <person name="Copeland A."/>
            <person name="Barry K.W."/>
            <person name="Cichocki N."/>
            <person name="Veneault-Fourrey C."/>
            <person name="LaButti K."/>
            <person name="Lindquist E.A."/>
            <person name="Lipzen A."/>
            <person name="Lundell T."/>
            <person name="Morin E."/>
            <person name="Murat C."/>
            <person name="Sun H."/>
            <person name="Tunlid A."/>
            <person name="Henrissat B."/>
            <person name="Grigoriev I.V."/>
            <person name="Hibbett D.S."/>
            <person name="Martin F."/>
            <person name="Nordberg H.P."/>
            <person name="Cantor M.N."/>
            <person name="Hua S.X."/>
        </authorList>
    </citation>
    <scope>NUCLEOTIDE SEQUENCE [LARGE SCALE GENOMIC DNA]</scope>
    <source>
        <strain evidence="1 2">Zn</strain>
    </source>
</reference>
<evidence type="ECO:0000313" key="1">
    <source>
        <dbReference type="EMBL" id="KIM98474.1"/>
    </source>
</evidence>
<protein>
    <submittedName>
        <fullName evidence="1">Uncharacterized protein</fullName>
    </submittedName>
</protein>
<dbReference type="HOGENOM" id="CLU_1478486_0_0_1"/>
<reference evidence="2" key="2">
    <citation type="submission" date="2015-01" db="EMBL/GenBank/DDBJ databases">
        <title>Evolutionary Origins and Diversification of the Mycorrhizal Mutualists.</title>
        <authorList>
            <consortium name="DOE Joint Genome Institute"/>
            <consortium name="Mycorrhizal Genomics Consortium"/>
            <person name="Kohler A."/>
            <person name="Kuo A."/>
            <person name="Nagy L.G."/>
            <person name="Floudas D."/>
            <person name="Copeland A."/>
            <person name="Barry K.W."/>
            <person name="Cichocki N."/>
            <person name="Veneault-Fourrey C."/>
            <person name="LaButti K."/>
            <person name="Lindquist E.A."/>
            <person name="Lipzen A."/>
            <person name="Lundell T."/>
            <person name="Morin E."/>
            <person name="Murat C."/>
            <person name="Riley R."/>
            <person name="Ohm R."/>
            <person name="Sun H."/>
            <person name="Tunlid A."/>
            <person name="Henrissat B."/>
            <person name="Grigoriev I.V."/>
            <person name="Hibbett D.S."/>
            <person name="Martin F."/>
        </authorList>
    </citation>
    <scope>NUCLEOTIDE SEQUENCE [LARGE SCALE GENOMIC DNA]</scope>
    <source>
        <strain evidence="2">Zn</strain>
    </source>
</reference>
<dbReference type="InParanoid" id="A0A0C3H543"/>